<dbReference type="InterPro" id="IPR052344">
    <property type="entry name" value="Transposase-related"/>
</dbReference>
<dbReference type="PANTHER" id="PTHR33678:SF1">
    <property type="entry name" value="BLL1576 PROTEIN"/>
    <property type="match status" value="1"/>
</dbReference>
<evidence type="ECO:0000259" key="5">
    <source>
        <dbReference type="Pfam" id="PF13817"/>
    </source>
</evidence>
<accession>A0ABX5J9Z8</accession>
<dbReference type="InterPro" id="IPR004291">
    <property type="entry name" value="Transposase_IS66_central"/>
</dbReference>
<comment type="caution">
    <text evidence="6">The sequence shown here is derived from an EMBL/GenBank/DDBJ whole genome shotgun (WGS) entry which is preliminary data.</text>
</comment>
<dbReference type="Proteomes" id="UP000240800">
    <property type="component" value="Unassembled WGS sequence"/>
</dbReference>
<evidence type="ECO:0000313" key="7">
    <source>
        <dbReference type="Proteomes" id="UP000240800"/>
    </source>
</evidence>
<dbReference type="Pfam" id="PF03050">
    <property type="entry name" value="DDE_Tnp_IS66"/>
    <property type="match status" value="1"/>
</dbReference>
<protein>
    <submittedName>
        <fullName evidence="6">Transposase</fullName>
    </submittedName>
</protein>
<feature type="domain" description="Transposase IS66 C-terminal" evidence="5">
    <location>
        <begin position="488"/>
        <end position="525"/>
    </location>
</feature>
<evidence type="ECO:0000259" key="4">
    <source>
        <dbReference type="Pfam" id="PF13007"/>
    </source>
</evidence>
<dbReference type="EMBL" id="PZZW01000006">
    <property type="protein sequence ID" value="PTM77116.1"/>
    <property type="molecule type" value="Genomic_DNA"/>
</dbReference>
<evidence type="ECO:0000313" key="6">
    <source>
        <dbReference type="EMBL" id="PTM77116.1"/>
    </source>
</evidence>
<evidence type="ECO:0000259" key="2">
    <source>
        <dbReference type="Pfam" id="PF03050"/>
    </source>
</evidence>
<dbReference type="PANTHER" id="PTHR33678">
    <property type="entry name" value="BLL1576 PROTEIN"/>
    <property type="match status" value="1"/>
</dbReference>
<feature type="domain" description="Transposase TnpC homeodomain" evidence="4">
    <location>
        <begin position="36"/>
        <end position="121"/>
    </location>
</feature>
<dbReference type="InterPro" id="IPR039552">
    <property type="entry name" value="IS66_C"/>
</dbReference>
<feature type="domain" description="Transposase IS66 zinc-finger binding" evidence="3">
    <location>
        <begin position="129"/>
        <end position="171"/>
    </location>
</feature>
<dbReference type="RefSeq" id="WP_069332664.1">
    <property type="nucleotide sequence ID" value="NZ_MABH01000164.1"/>
</dbReference>
<dbReference type="NCBIfam" id="NF033517">
    <property type="entry name" value="transpos_IS66"/>
    <property type="match status" value="1"/>
</dbReference>
<dbReference type="Pfam" id="PF13005">
    <property type="entry name" value="zf-IS66"/>
    <property type="match status" value="1"/>
</dbReference>
<sequence length="539" mass="59576">MSLTAASLPDDPAALKVMILQLQATLRAHDLLVQSLRMRIARLKRQAFGKGSEKIAREIEQLEFALESLQVAQAEVAPPPEPESVETTLVSGAPDEQGDGDAPEKAPRRRPRVSPDTPRERRELDPGETCPDCGGALRLVGEDVSQILDMITARLKLIEVARPKKSCRCCERMVQCPAPTRPIPGSLAGPSLLAFILVAKYDDHLPLYRLNEIFARMGADIPDTTLAGWCGGAMKTLAPLVELIRKDVLASDLLHADDTPIRVLDRSKKAELGKGVKEGRIWAYVRDQRPWSGTAPPAVAYHFSPDRKGEHSQKHLGAGKGILQADAYAGFKDLYLAEGNGEARFREAACWAHLRRAFFEVEKETGSEIAREALERIGALYDIEAQINGRSADERRAVRQAHSRPKVRAFKAWAEEQLEYISGKSDLAKAFRYALNRWDAFCLFLEDGRVAIDNNPAERAMRPIGIGRKNWLFAGNDAGGETLARAMTLIESAKLSGLDPQAYLADVLARINDHINPRLYELLPWNWKPLPAGDNKIAA</sequence>
<dbReference type="Pfam" id="PF13007">
    <property type="entry name" value="LZ_Tnp_IS66"/>
    <property type="match status" value="1"/>
</dbReference>
<evidence type="ECO:0000256" key="1">
    <source>
        <dbReference type="SAM" id="MobiDB-lite"/>
    </source>
</evidence>
<keyword evidence="7" id="KW-1185">Reference proteome</keyword>
<organism evidence="6 7">
    <name type="scientific">Cereibacter johrii</name>
    <dbReference type="NCBI Taxonomy" id="445629"/>
    <lineage>
        <taxon>Bacteria</taxon>
        <taxon>Pseudomonadati</taxon>
        <taxon>Pseudomonadota</taxon>
        <taxon>Alphaproteobacteria</taxon>
        <taxon>Rhodobacterales</taxon>
        <taxon>Paracoccaceae</taxon>
        <taxon>Cereibacter</taxon>
    </lineage>
</organism>
<reference evidence="6 7" key="1">
    <citation type="submission" date="2018-04" db="EMBL/GenBank/DDBJ databases">
        <title>Genomic Encyclopedia of Type Strains, Phase III (KMG-III): the genomes of soil and plant-associated and newly described type strains.</title>
        <authorList>
            <person name="Whitman W."/>
        </authorList>
    </citation>
    <scope>NUCLEOTIDE SEQUENCE [LARGE SCALE GENOMIC DNA]</scope>
    <source>
        <strain evidence="6 7">JA192</strain>
    </source>
</reference>
<gene>
    <name evidence="6" type="ORF">C8J29_10642</name>
</gene>
<feature type="region of interest" description="Disordered" evidence="1">
    <location>
        <begin position="74"/>
        <end position="129"/>
    </location>
</feature>
<feature type="domain" description="Transposase IS66 central" evidence="2">
    <location>
        <begin position="186"/>
        <end position="481"/>
    </location>
</feature>
<name>A0ABX5J9Z8_9RHOB</name>
<dbReference type="InterPro" id="IPR024474">
    <property type="entry name" value="Znf_dom_IS66"/>
</dbReference>
<proteinExistence type="predicted"/>
<dbReference type="InterPro" id="IPR024463">
    <property type="entry name" value="Transposase_TnpC_homeodom"/>
</dbReference>
<dbReference type="Pfam" id="PF13817">
    <property type="entry name" value="DDE_Tnp_IS66_C"/>
    <property type="match status" value="1"/>
</dbReference>
<evidence type="ECO:0000259" key="3">
    <source>
        <dbReference type="Pfam" id="PF13005"/>
    </source>
</evidence>